<reference evidence="2 3" key="1">
    <citation type="submission" date="2018-09" db="EMBL/GenBank/DDBJ databases">
        <title>Genomic Encyclopedia of Type Strains, Phase III (KMG-III): the genomes of soil and plant-associated and newly described type strains.</title>
        <authorList>
            <person name="Whitman W."/>
        </authorList>
    </citation>
    <scope>NUCLEOTIDE SEQUENCE [LARGE SCALE GENOMIC DNA]</scope>
    <source>
        <strain evidence="2 3">CECT 7938</strain>
    </source>
</reference>
<dbReference type="OrthoDB" id="975117at2"/>
<dbReference type="InterPro" id="IPR025970">
    <property type="entry name" value="SusE"/>
</dbReference>
<dbReference type="EMBL" id="RAPY01000001">
    <property type="protein sequence ID" value="RKE55988.1"/>
    <property type="molecule type" value="Genomic_DNA"/>
</dbReference>
<evidence type="ECO:0000313" key="2">
    <source>
        <dbReference type="EMBL" id="RKE55988.1"/>
    </source>
</evidence>
<accession>A0A420BH11</accession>
<proteinExistence type="predicted"/>
<evidence type="ECO:0000313" key="3">
    <source>
        <dbReference type="Proteomes" id="UP000286246"/>
    </source>
</evidence>
<keyword evidence="3" id="KW-1185">Reference proteome</keyword>
<sequence>MMKFNWNIRFSASKQLGNILLWSVCLIMVQSCSKELDAPTPMPFEITAITASADKVVINPSKPSEDALTVSWPAFSNAMISYKIILANGEQKDSVAVASGAISKRFTQGELNAILVEKLKMTANVESKLDITVLGLIPSKTLSTTSKTISIQVVPGPVGAAYASLWVVGDATPNGWNIDNPNAMKKDPTNAFQFKFNEVLNAGDFKIPVATGNWGTDFFMPLTNHPKLSETAVQLVPGGNPDYKWNIASAGAYKILLNISASPFITIKPFTPYKQIWLVGDAVPSGWTIDNPTPMVPTAGNPYEFTYTGALKVGEFKIPTATGSWDGDFFMPPTNGEGTTGKDAIIIAEGKVDNKWKITEAGTYKITFNQLYETISIVKN</sequence>
<gene>
    <name evidence="2" type="ORF">DFQ12_0837</name>
</gene>
<dbReference type="GO" id="GO:0019867">
    <property type="term" value="C:outer membrane"/>
    <property type="evidence" value="ECO:0007669"/>
    <property type="project" value="InterPro"/>
</dbReference>
<comment type="caution">
    <text evidence="2">The sequence shown here is derived from an EMBL/GenBank/DDBJ whole genome shotgun (WGS) entry which is preliminary data.</text>
</comment>
<organism evidence="2 3">
    <name type="scientific">Sphingobacterium detergens</name>
    <dbReference type="NCBI Taxonomy" id="1145106"/>
    <lineage>
        <taxon>Bacteria</taxon>
        <taxon>Pseudomonadati</taxon>
        <taxon>Bacteroidota</taxon>
        <taxon>Sphingobacteriia</taxon>
        <taxon>Sphingobacteriales</taxon>
        <taxon>Sphingobacteriaceae</taxon>
        <taxon>Sphingobacterium</taxon>
    </lineage>
</organism>
<dbReference type="GO" id="GO:2001070">
    <property type="term" value="F:starch binding"/>
    <property type="evidence" value="ECO:0007669"/>
    <property type="project" value="InterPro"/>
</dbReference>
<feature type="domain" description="SusE outer membrane protein" evidence="1">
    <location>
        <begin position="47"/>
        <end position="133"/>
    </location>
</feature>
<dbReference type="Gene3D" id="2.60.40.3620">
    <property type="match status" value="2"/>
</dbReference>
<dbReference type="AlphaFoldDB" id="A0A420BH11"/>
<dbReference type="Pfam" id="PF14292">
    <property type="entry name" value="SusE"/>
    <property type="match status" value="1"/>
</dbReference>
<dbReference type="PROSITE" id="PS51257">
    <property type="entry name" value="PROKAR_LIPOPROTEIN"/>
    <property type="match status" value="1"/>
</dbReference>
<dbReference type="Proteomes" id="UP000286246">
    <property type="component" value="Unassembled WGS sequence"/>
</dbReference>
<dbReference type="RefSeq" id="WP_120257711.1">
    <property type="nucleotide sequence ID" value="NZ_RAPY01000001.1"/>
</dbReference>
<protein>
    <submittedName>
        <fullName evidence="2">SusE-like outer membrane protein</fullName>
    </submittedName>
</protein>
<name>A0A420BH11_SPHD1</name>
<evidence type="ECO:0000259" key="1">
    <source>
        <dbReference type="Pfam" id="PF14292"/>
    </source>
</evidence>